<feature type="binding site" evidence="8">
    <location>
        <position position="413"/>
    </location>
    <ligand>
        <name>[4Fe-4S] cluster</name>
        <dbReference type="ChEBI" id="CHEBI:49883"/>
        <label>2</label>
    </ligand>
</feature>
<dbReference type="InterPro" id="IPR011538">
    <property type="entry name" value="Nuo51_FMN-bd"/>
</dbReference>
<feature type="domain" description="4Fe-4S ferredoxin-type" evidence="9">
    <location>
        <begin position="365"/>
        <end position="395"/>
    </location>
</feature>
<evidence type="ECO:0000259" key="9">
    <source>
        <dbReference type="PROSITE" id="PS51379"/>
    </source>
</evidence>
<reference evidence="10 11" key="1">
    <citation type="submission" date="2019-09" db="EMBL/GenBank/DDBJ databases">
        <title>Genome sequence of Clostridium sp. EA1.</title>
        <authorList>
            <person name="Poehlein A."/>
            <person name="Bengelsdorf F.R."/>
            <person name="Daniel R."/>
        </authorList>
    </citation>
    <scope>NUCLEOTIDE SEQUENCE [LARGE SCALE GENOMIC DNA]</scope>
    <source>
        <strain evidence="10 11">EA1</strain>
    </source>
</reference>
<name>A0A6N8I367_9FIRM</name>
<dbReference type="SUPFAM" id="SSF46548">
    <property type="entry name" value="alpha-helical ferredoxin"/>
    <property type="match status" value="1"/>
</dbReference>
<dbReference type="PROSITE" id="PS51379">
    <property type="entry name" value="4FE4S_FER_2"/>
    <property type="match status" value="2"/>
</dbReference>
<dbReference type="GO" id="GO:0022900">
    <property type="term" value="P:electron transport chain"/>
    <property type="evidence" value="ECO:0007669"/>
    <property type="project" value="UniProtKB-UniRule"/>
</dbReference>
<keyword evidence="7 8" id="KW-0411">Iron-sulfur</keyword>
<keyword evidence="8" id="KW-0472">Membrane</keyword>
<gene>
    <name evidence="10" type="primary">rnfC_2</name>
    <name evidence="8" type="synonym">rnfC</name>
    <name evidence="10" type="ORF">CAFE_31240</name>
</gene>
<feature type="binding site" evidence="8">
    <location>
        <position position="377"/>
    </location>
    <ligand>
        <name>[4Fe-4S] cluster</name>
        <dbReference type="ChEBI" id="CHEBI:49883"/>
        <label>1</label>
    </ligand>
</feature>
<feature type="binding site" evidence="8">
    <location>
        <position position="419"/>
    </location>
    <ligand>
        <name>[4Fe-4S] cluster</name>
        <dbReference type="ChEBI" id="CHEBI:49883"/>
        <label>2</label>
    </ligand>
</feature>
<comment type="subcellular location">
    <subcellularLocation>
        <location evidence="8">Cell membrane</location>
        <topology evidence="8">Peripheral membrane protein</topology>
    </subcellularLocation>
</comment>
<comment type="subunit">
    <text evidence="8">The complex is composed of six subunits: RnfA, RnfB, RnfC, RnfD, RnfE and RnfG.</text>
</comment>
<comment type="similarity">
    <text evidence="8">Belongs to the 4Fe4S bacterial-type ferredoxin family. RnfC subfamily.</text>
</comment>
<dbReference type="GO" id="GO:0051539">
    <property type="term" value="F:4 iron, 4 sulfur cluster binding"/>
    <property type="evidence" value="ECO:0007669"/>
    <property type="project" value="UniProtKB-KW"/>
</dbReference>
<keyword evidence="4 8" id="KW-0677">Repeat</keyword>
<evidence type="ECO:0000256" key="1">
    <source>
        <dbReference type="ARBA" id="ARBA00022448"/>
    </source>
</evidence>
<dbReference type="Pfam" id="PF13375">
    <property type="entry name" value="RnfC_N"/>
    <property type="match status" value="1"/>
</dbReference>
<dbReference type="Pfam" id="PF01512">
    <property type="entry name" value="Complex1_51K"/>
    <property type="match status" value="1"/>
</dbReference>
<keyword evidence="8" id="KW-1003">Cell membrane</keyword>
<dbReference type="InterPro" id="IPR017900">
    <property type="entry name" value="4Fe4S_Fe_S_CS"/>
</dbReference>
<dbReference type="EC" id="7.-.-.-" evidence="8"/>
<evidence type="ECO:0000256" key="8">
    <source>
        <dbReference type="HAMAP-Rule" id="MF_00461"/>
    </source>
</evidence>
<evidence type="ECO:0000256" key="3">
    <source>
        <dbReference type="ARBA" id="ARBA00022723"/>
    </source>
</evidence>
<feature type="binding site" evidence="8">
    <location>
        <position position="416"/>
    </location>
    <ligand>
        <name>[4Fe-4S] cluster</name>
        <dbReference type="ChEBI" id="CHEBI:49883"/>
        <label>2</label>
    </ligand>
</feature>
<evidence type="ECO:0000256" key="2">
    <source>
        <dbReference type="ARBA" id="ARBA00022485"/>
    </source>
</evidence>
<dbReference type="Gene3D" id="3.30.70.20">
    <property type="match status" value="1"/>
</dbReference>
<protein>
    <recommendedName>
        <fullName evidence="8">Ion-translocating oxidoreductase complex subunit C</fullName>
        <ecNumber evidence="8">7.-.-.-</ecNumber>
    </recommendedName>
    <alternativeName>
        <fullName evidence="8">Rnf electron transport complex subunit C</fullName>
    </alternativeName>
</protein>
<dbReference type="PANTHER" id="PTHR43034">
    <property type="entry name" value="ION-TRANSLOCATING OXIDOREDUCTASE COMPLEX SUBUNIT C"/>
    <property type="match status" value="1"/>
</dbReference>
<organism evidence="10 11">
    <name type="scientific">Caproicibacter fermentans</name>
    <dbReference type="NCBI Taxonomy" id="2576756"/>
    <lineage>
        <taxon>Bacteria</taxon>
        <taxon>Bacillati</taxon>
        <taxon>Bacillota</taxon>
        <taxon>Clostridia</taxon>
        <taxon>Eubacteriales</taxon>
        <taxon>Acutalibacteraceae</taxon>
        <taxon>Caproicibacter</taxon>
    </lineage>
</organism>
<evidence type="ECO:0000256" key="7">
    <source>
        <dbReference type="ARBA" id="ARBA00023014"/>
    </source>
</evidence>
<evidence type="ECO:0000313" key="11">
    <source>
        <dbReference type="Proteomes" id="UP000469440"/>
    </source>
</evidence>
<dbReference type="InterPro" id="IPR010208">
    <property type="entry name" value="Ion_transpt_RnfC/RsxC"/>
</dbReference>
<keyword evidence="11" id="KW-1185">Reference proteome</keyword>
<dbReference type="InterPro" id="IPR026902">
    <property type="entry name" value="RnfC_N"/>
</dbReference>
<comment type="function">
    <text evidence="8">Part of a membrane-bound complex that couples electron transfer with translocation of ions across the membrane.</text>
</comment>
<dbReference type="Gene3D" id="3.10.20.600">
    <property type="match status" value="1"/>
</dbReference>
<proteinExistence type="inferred from homology"/>
<feature type="binding site" evidence="8">
    <location>
        <position position="423"/>
    </location>
    <ligand>
        <name>[4Fe-4S] cluster</name>
        <dbReference type="ChEBI" id="CHEBI:49883"/>
        <label>1</label>
    </ligand>
</feature>
<evidence type="ECO:0000256" key="4">
    <source>
        <dbReference type="ARBA" id="ARBA00022737"/>
    </source>
</evidence>
<dbReference type="PROSITE" id="PS00198">
    <property type="entry name" value="4FE4S_FER_1"/>
    <property type="match status" value="1"/>
</dbReference>
<dbReference type="Proteomes" id="UP000469440">
    <property type="component" value="Unassembled WGS sequence"/>
</dbReference>
<feature type="binding site" evidence="8">
    <location>
        <position position="380"/>
    </location>
    <ligand>
        <name>[4Fe-4S] cluster</name>
        <dbReference type="ChEBI" id="CHEBI:49883"/>
        <label>1</label>
    </ligand>
</feature>
<dbReference type="InterPro" id="IPR019554">
    <property type="entry name" value="Soluble_ligand-bd"/>
</dbReference>
<feature type="binding site" evidence="8">
    <location>
        <position position="384"/>
    </location>
    <ligand>
        <name>[4Fe-4S] cluster</name>
        <dbReference type="ChEBI" id="CHEBI:49883"/>
        <label>2</label>
    </ligand>
</feature>
<dbReference type="GO" id="GO:0005886">
    <property type="term" value="C:plasma membrane"/>
    <property type="evidence" value="ECO:0007669"/>
    <property type="project" value="UniProtKB-SubCell"/>
</dbReference>
<dbReference type="SUPFAM" id="SSF142019">
    <property type="entry name" value="Nqo1 FMN-binding domain-like"/>
    <property type="match status" value="1"/>
</dbReference>
<dbReference type="EMBL" id="VWXL01000089">
    <property type="protein sequence ID" value="MVB12389.1"/>
    <property type="molecule type" value="Genomic_DNA"/>
</dbReference>
<dbReference type="Gene3D" id="3.40.50.11540">
    <property type="entry name" value="NADH-ubiquinone oxidoreductase 51kDa subunit"/>
    <property type="match status" value="1"/>
</dbReference>
<dbReference type="InterPro" id="IPR017896">
    <property type="entry name" value="4Fe4S_Fe-S-bd"/>
</dbReference>
<dbReference type="NCBIfam" id="TIGR01945">
    <property type="entry name" value="rnfC"/>
    <property type="match status" value="1"/>
</dbReference>
<sequence length="446" mass="47600">MELTFPTKPFKTHGGAAVPHRKNTAQMESVMLPPPEQVVLPMQQHVGPPCAPTVKVGDAVLIGQKIADSSAFVSAPIHATVSGTVSAIKKVTLSGGQFMDAVVIDSDGKMEVSPDVKPPVINSLAEFLSAVHESGLVGLGGAGFPAHVKLKVPDDKNVDTLIINVAECEPYITSDNRCAVEDTDDIFAGVRAVKHWLGLHRVILAVEGNKPDVIAKFNSFLGDSKEESDREIKVLELRSSYPQGAEKVLIQSCTGRRVPMGKLPADAGCIVMNVTSCAHLGEFLRTGMPLVSKRLTIDGSAVNDPKNVIVPIGTNIKTIIDFCGGYKATPKKILMGGPMMGVSIASDNLPVIKQNNAVICLDEKEAHKLEPSACIRCGRCVSGCPMHLMPTLLEQNAIAKRVEQLKELDVMDCMECGCCSFNCPAGRPLVQAIRLGKSLVRAEGKK</sequence>
<comment type="cofactor">
    <cofactor evidence="8">
        <name>[4Fe-4S] cluster</name>
        <dbReference type="ChEBI" id="CHEBI:49883"/>
    </cofactor>
    <text evidence="8">Binds 2 [4Fe-4S] clusters per subunit.</text>
</comment>
<keyword evidence="3 8" id="KW-0479">Metal-binding</keyword>
<evidence type="ECO:0000256" key="6">
    <source>
        <dbReference type="ARBA" id="ARBA00023004"/>
    </source>
</evidence>
<dbReference type="Pfam" id="PF10531">
    <property type="entry name" value="SLBB"/>
    <property type="match status" value="1"/>
</dbReference>
<dbReference type="Pfam" id="PF13237">
    <property type="entry name" value="Fer4_10"/>
    <property type="match status" value="1"/>
</dbReference>
<dbReference type="OrthoDB" id="9767754at2"/>
<evidence type="ECO:0000313" key="10">
    <source>
        <dbReference type="EMBL" id="MVB12389.1"/>
    </source>
</evidence>
<feature type="domain" description="4Fe-4S ferredoxin-type" evidence="9">
    <location>
        <begin position="404"/>
        <end position="433"/>
    </location>
</feature>
<comment type="caution">
    <text evidence="10">The sequence shown here is derived from an EMBL/GenBank/DDBJ whole genome shotgun (WGS) entry which is preliminary data.</text>
</comment>
<dbReference type="GO" id="GO:0009055">
    <property type="term" value="F:electron transfer activity"/>
    <property type="evidence" value="ECO:0007669"/>
    <property type="project" value="InterPro"/>
</dbReference>
<dbReference type="AlphaFoldDB" id="A0A6N8I367"/>
<keyword evidence="8" id="KW-1278">Translocase</keyword>
<dbReference type="RefSeq" id="WP_066643102.1">
    <property type="nucleotide sequence ID" value="NZ_VWXL01000089.1"/>
</dbReference>
<dbReference type="InterPro" id="IPR037225">
    <property type="entry name" value="Nuo51_FMN-bd_sf"/>
</dbReference>
<dbReference type="PANTHER" id="PTHR43034:SF2">
    <property type="entry name" value="ION-TRANSLOCATING OXIDOREDUCTASE COMPLEX SUBUNIT C"/>
    <property type="match status" value="1"/>
</dbReference>
<feature type="binding site" evidence="8">
    <location>
        <position position="374"/>
    </location>
    <ligand>
        <name>[4Fe-4S] cluster</name>
        <dbReference type="ChEBI" id="CHEBI:49883"/>
        <label>1</label>
    </ligand>
</feature>
<keyword evidence="6 8" id="KW-0408">Iron</keyword>
<evidence type="ECO:0000256" key="5">
    <source>
        <dbReference type="ARBA" id="ARBA00022982"/>
    </source>
</evidence>
<dbReference type="GO" id="GO:0046872">
    <property type="term" value="F:metal ion binding"/>
    <property type="evidence" value="ECO:0007669"/>
    <property type="project" value="UniProtKB-KW"/>
</dbReference>
<keyword evidence="2 8" id="KW-0004">4Fe-4S</keyword>
<keyword evidence="1 8" id="KW-0813">Transport</keyword>
<accession>A0A6N8I367</accession>
<dbReference type="HAMAP" id="MF_00461">
    <property type="entry name" value="RsxC_RnfC"/>
    <property type="match status" value="1"/>
</dbReference>
<dbReference type="NCBIfam" id="NF003454">
    <property type="entry name" value="PRK05035.1"/>
    <property type="match status" value="1"/>
</dbReference>
<keyword evidence="5 8" id="KW-0249">Electron transport</keyword>